<evidence type="ECO:0000313" key="12">
    <source>
        <dbReference type="Proteomes" id="UP001437256"/>
    </source>
</evidence>
<feature type="region of interest" description="Disordered" evidence="8">
    <location>
        <begin position="21"/>
        <end position="43"/>
    </location>
</feature>
<feature type="chain" id="PRO_5046342253" description="Heme haloperoxidase family profile domain-containing protein" evidence="9">
    <location>
        <begin position="19"/>
        <end position="395"/>
    </location>
</feature>
<feature type="compositionally biased region" description="Basic and acidic residues" evidence="8">
    <location>
        <begin position="28"/>
        <end position="38"/>
    </location>
</feature>
<comment type="cofactor">
    <cofactor evidence="1">
        <name>heme b</name>
        <dbReference type="ChEBI" id="CHEBI:60344"/>
    </cofactor>
</comment>
<feature type="signal peptide" evidence="9">
    <location>
        <begin position="1"/>
        <end position="18"/>
    </location>
</feature>
<keyword evidence="4" id="KW-0479">Metal-binding</keyword>
<dbReference type="SUPFAM" id="SSF47571">
    <property type="entry name" value="Cloroperoxidase"/>
    <property type="match status" value="1"/>
</dbReference>
<evidence type="ECO:0000313" key="11">
    <source>
        <dbReference type="EMBL" id="KAL0061589.1"/>
    </source>
</evidence>
<comment type="similarity">
    <text evidence="7">Belongs to the chloroperoxidase family.</text>
</comment>
<evidence type="ECO:0000256" key="8">
    <source>
        <dbReference type="SAM" id="MobiDB-lite"/>
    </source>
</evidence>
<evidence type="ECO:0000259" key="10">
    <source>
        <dbReference type="PROSITE" id="PS51405"/>
    </source>
</evidence>
<keyword evidence="9" id="KW-0732">Signal</keyword>
<keyword evidence="3" id="KW-0349">Heme</keyword>
<comment type="caution">
    <text evidence="11">The sequence shown here is derived from an EMBL/GenBank/DDBJ whole genome shotgun (WGS) entry which is preliminary data.</text>
</comment>
<dbReference type="PROSITE" id="PS51405">
    <property type="entry name" value="HEME_HALOPEROXIDASE"/>
    <property type="match status" value="1"/>
</dbReference>
<dbReference type="InterPro" id="IPR000028">
    <property type="entry name" value="Chloroperoxidase"/>
</dbReference>
<reference evidence="11 12" key="1">
    <citation type="submission" date="2024-05" db="EMBL/GenBank/DDBJ databases">
        <title>A draft genome resource for the thread blight pathogen Marasmius tenuissimus strain MS-2.</title>
        <authorList>
            <person name="Yulfo-Soto G.E."/>
            <person name="Baruah I.K."/>
            <person name="Amoako-Attah I."/>
            <person name="Bukari Y."/>
            <person name="Meinhardt L.W."/>
            <person name="Bailey B.A."/>
            <person name="Cohen S.P."/>
        </authorList>
    </citation>
    <scope>NUCLEOTIDE SEQUENCE [LARGE SCALE GENOMIC DNA]</scope>
    <source>
        <strain evidence="11 12">MS-2</strain>
    </source>
</reference>
<dbReference type="Proteomes" id="UP001437256">
    <property type="component" value="Unassembled WGS sequence"/>
</dbReference>
<evidence type="ECO:0000256" key="7">
    <source>
        <dbReference type="ARBA" id="ARBA00025795"/>
    </source>
</evidence>
<dbReference type="InterPro" id="IPR036851">
    <property type="entry name" value="Chloroperoxidase-like_sf"/>
</dbReference>
<protein>
    <recommendedName>
        <fullName evidence="10">Heme haloperoxidase family profile domain-containing protein</fullName>
    </recommendedName>
</protein>
<keyword evidence="5" id="KW-0560">Oxidoreductase</keyword>
<evidence type="ECO:0000256" key="2">
    <source>
        <dbReference type="ARBA" id="ARBA00022559"/>
    </source>
</evidence>
<keyword evidence="12" id="KW-1185">Reference proteome</keyword>
<evidence type="ECO:0000256" key="3">
    <source>
        <dbReference type="ARBA" id="ARBA00022617"/>
    </source>
</evidence>
<dbReference type="PANTHER" id="PTHR33577:SF1">
    <property type="entry name" value="HEME HALOPEROXIDASE FAMILY PROFILE DOMAIN-CONTAINING PROTEIN"/>
    <property type="match status" value="1"/>
</dbReference>
<feature type="domain" description="Heme haloperoxidase family profile" evidence="10">
    <location>
        <begin position="43"/>
        <end position="290"/>
    </location>
</feature>
<evidence type="ECO:0000256" key="9">
    <source>
        <dbReference type="SAM" id="SignalP"/>
    </source>
</evidence>
<dbReference type="Pfam" id="PF01328">
    <property type="entry name" value="Peroxidase_2"/>
    <property type="match status" value="1"/>
</dbReference>
<dbReference type="PANTHER" id="PTHR33577">
    <property type="entry name" value="STERIGMATOCYSTIN BIOSYNTHESIS PEROXIDASE STCC-RELATED"/>
    <property type="match status" value="1"/>
</dbReference>
<sequence length="395" mass="43031">MFSHSFLIALIAVCQCTAASSSSSSTRRSPDFDPHTQRIDVGGQHKFVPPGHGDLRGPCPGLNALANHNYLPHNGVATVDEFISATHDVFGMGLDLGTFLSVYGSLMTGDLATFSIGGPPPIGPIFGHPLGLSGSHNKYETDVSTTRGDLYETGDNVHLNMTQFKSLYDKQAGKPDSEVNYDVPLLNQYRNERFHKSIHHNPYFFNGAFSGLAVQPAGFLFIQRFMANRSAEHPEGILDRHTLKSFFAVSGDTPSDFVYQEGWERIPDNWYKRSVGDDYGIVPYATDALAAALEYPIFLSVGGNTGTVDSFTGVSLEDFTGGVLNAETLLEGDNLLCFMVEAAAQAVTPDILKGVVGDVLGAIRRLRSPLEGRNCPPLEEFNTQLLEKFPGYTRK</sequence>
<evidence type="ECO:0000256" key="4">
    <source>
        <dbReference type="ARBA" id="ARBA00022723"/>
    </source>
</evidence>
<evidence type="ECO:0000256" key="5">
    <source>
        <dbReference type="ARBA" id="ARBA00023002"/>
    </source>
</evidence>
<gene>
    <name evidence="11" type="ORF">AAF712_011616</name>
</gene>
<organism evidence="11 12">
    <name type="scientific">Marasmius tenuissimus</name>
    <dbReference type="NCBI Taxonomy" id="585030"/>
    <lineage>
        <taxon>Eukaryota</taxon>
        <taxon>Fungi</taxon>
        <taxon>Dikarya</taxon>
        <taxon>Basidiomycota</taxon>
        <taxon>Agaricomycotina</taxon>
        <taxon>Agaricomycetes</taxon>
        <taxon>Agaricomycetidae</taxon>
        <taxon>Agaricales</taxon>
        <taxon>Marasmiineae</taxon>
        <taxon>Marasmiaceae</taxon>
        <taxon>Marasmius</taxon>
    </lineage>
</organism>
<name>A0ABR2ZKT7_9AGAR</name>
<keyword evidence="6" id="KW-0408">Iron</keyword>
<keyword evidence="2" id="KW-0575">Peroxidase</keyword>
<dbReference type="EMBL" id="JBBXMP010000131">
    <property type="protein sequence ID" value="KAL0061589.1"/>
    <property type="molecule type" value="Genomic_DNA"/>
</dbReference>
<proteinExistence type="inferred from homology"/>
<accession>A0ABR2ZKT7</accession>
<evidence type="ECO:0000256" key="1">
    <source>
        <dbReference type="ARBA" id="ARBA00001970"/>
    </source>
</evidence>
<evidence type="ECO:0000256" key="6">
    <source>
        <dbReference type="ARBA" id="ARBA00023004"/>
    </source>
</evidence>
<dbReference type="Gene3D" id="1.10.489.10">
    <property type="entry name" value="Chloroperoxidase-like"/>
    <property type="match status" value="1"/>
</dbReference>